<organism evidence="2 3">
    <name type="scientific">Daphnia pulex</name>
    <name type="common">Water flea</name>
    <dbReference type="NCBI Taxonomy" id="6669"/>
    <lineage>
        <taxon>Eukaryota</taxon>
        <taxon>Metazoa</taxon>
        <taxon>Ecdysozoa</taxon>
        <taxon>Arthropoda</taxon>
        <taxon>Crustacea</taxon>
        <taxon>Branchiopoda</taxon>
        <taxon>Diplostraca</taxon>
        <taxon>Cladocera</taxon>
        <taxon>Anomopoda</taxon>
        <taxon>Daphniidae</taxon>
        <taxon>Daphnia</taxon>
    </lineage>
</organism>
<dbReference type="HOGENOM" id="CLU_1612466_0_0_1"/>
<dbReference type="InParanoid" id="E9GHK8"/>
<dbReference type="AlphaFoldDB" id="E9GHK8"/>
<feature type="signal peptide" evidence="1">
    <location>
        <begin position="1"/>
        <end position="16"/>
    </location>
</feature>
<dbReference type="EMBL" id="GL732545">
    <property type="protein sequence ID" value="EFX81037.1"/>
    <property type="molecule type" value="Genomic_DNA"/>
</dbReference>
<keyword evidence="3" id="KW-1185">Reference proteome</keyword>
<sequence>MKFIVAAVLALAVVDAGIVYNRQQGANFAYTVNSLPYVQHGLPYYPAPFQLVNPVAADVKAVEPKKVETALPFVNPFFPFAPYPWINPVEISKATTEAKKVESVALPSPYLYPSTYAYGAYPYGVGSPLVYPGYGLLPLAADEPVKPAAEVKPVQAADSVVVQAA</sequence>
<accession>E9GHK8</accession>
<reference evidence="2 3" key="1">
    <citation type="journal article" date="2011" name="Science">
        <title>The ecoresponsive genome of Daphnia pulex.</title>
        <authorList>
            <person name="Colbourne J.K."/>
            <person name="Pfrender M.E."/>
            <person name="Gilbert D."/>
            <person name="Thomas W.K."/>
            <person name="Tucker A."/>
            <person name="Oakley T.H."/>
            <person name="Tokishita S."/>
            <person name="Aerts A."/>
            <person name="Arnold G.J."/>
            <person name="Basu M.K."/>
            <person name="Bauer D.J."/>
            <person name="Caceres C.E."/>
            <person name="Carmel L."/>
            <person name="Casola C."/>
            <person name="Choi J.H."/>
            <person name="Detter J.C."/>
            <person name="Dong Q."/>
            <person name="Dusheyko S."/>
            <person name="Eads B.D."/>
            <person name="Frohlich T."/>
            <person name="Geiler-Samerotte K.A."/>
            <person name="Gerlach D."/>
            <person name="Hatcher P."/>
            <person name="Jogdeo S."/>
            <person name="Krijgsveld J."/>
            <person name="Kriventseva E.V."/>
            <person name="Kultz D."/>
            <person name="Laforsch C."/>
            <person name="Lindquist E."/>
            <person name="Lopez J."/>
            <person name="Manak J.R."/>
            <person name="Muller J."/>
            <person name="Pangilinan J."/>
            <person name="Patwardhan R.P."/>
            <person name="Pitluck S."/>
            <person name="Pritham E.J."/>
            <person name="Rechtsteiner A."/>
            <person name="Rho M."/>
            <person name="Rogozin I.B."/>
            <person name="Sakarya O."/>
            <person name="Salamov A."/>
            <person name="Schaack S."/>
            <person name="Shapiro H."/>
            <person name="Shiga Y."/>
            <person name="Skalitzky C."/>
            <person name="Smith Z."/>
            <person name="Souvorov A."/>
            <person name="Sung W."/>
            <person name="Tang Z."/>
            <person name="Tsuchiya D."/>
            <person name="Tu H."/>
            <person name="Vos H."/>
            <person name="Wang M."/>
            <person name="Wolf Y.I."/>
            <person name="Yamagata H."/>
            <person name="Yamada T."/>
            <person name="Ye Y."/>
            <person name="Shaw J.R."/>
            <person name="Andrews J."/>
            <person name="Crease T.J."/>
            <person name="Tang H."/>
            <person name="Lucas S.M."/>
            <person name="Robertson H.M."/>
            <person name="Bork P."/>
            <person name="Koonin E.V."/>
            <person name="Zdobnov E.M."/>
            <person name="Grigoriev I.V."/>
            <person name="Lynch M."/>
            <person name="Boore J.L."/>
        </authorList>
    </citation>
    <scope>NUCLEOTIDE SEQUENCE [LARGE SCALE GENOMIC DNA]</scope>
</reference>
<proteinExistence type="predicted"/>
<protein>
    <recommendedName>
        <fullName evidence="4">Cuticular protein</fullName>
    </recommendedName>
</protein>
<dbReference type="KEGG" id="dpx:DAPPUDRAFT_224357"/>
<evidence type="ECO:0000313" key="3">
    <source>
        <dbReference type="Proteomes" id="UP000000305"/>
    </source>
</evidence>
<evidence type="ECO:0000256" key="1">
    <source>
        <dbReference type="SAM" id="SignalP"/>
    </source>
</evidence>
<feature type="chain" id="PRO_5003241006" description="Cuticular protein" evidence="1">
    <location>
        <begin position="17"/>
        <end position="165"/>
    </location>
</feature>
<evidence type="ECO:0008006" key="4">
    <source>
        <dbReference type="Google" id="ProtNLM"/>
    </source>
</evidence>
<dbReference type="Proteomes" id="UP000000305">
    <property type="component" value="Unassembled WGS sequence"/>
</dbReference>
<gene>
    <name evidence="2" type="ORF">DAPPUDRAFT_224357</name>
</gene>
<name>E9GHK8_DAPPU</name>
<keyword evidence="1" id="KW-0732">Signal</keyword>
<dbReference type="OrthoDB" id="10320472at2759"/>
<evidence type="ECO:0000313" key="2">
    <source>
        <dbReference type="EMBL" id="EFX81037.1"/>
    </source>
</evidence>